<evidence type="ECO:0000313" key="3">
    <source>
        <dbReference type="Proteomes" id="UP001472677"/>
    </source>
</evidence>
<accession>A0ABR2CXE7</accession>
<dbReference type="EMBL" id="JBBPBM010000041">
    <property type="protein sequence ID" value="KAK8525037.1"/>
    <property type="molecule type" value="Genomic_DNA"/>
</dbReference>
<comment type="caution">
    <text evidence="2">The sequence shown here is derived from an EMBL/GenBank/DDBJ whole genome shotgun (WGS) entry which is preliminary data.</text>
</comment>
<organism evidence="2 3">
    <name type="scientific">Hibiscus sabdariffa</name>
    <name type="common">roselle</name>
    <dbReference type="NCBI Taxonomy" id="183260"/>
    <lineage>
        <taxon>Eukaryota</taxon>
        <taxon>Viridiplantae</taxon>
        <taxon>Streptophyta</taxon>
        <taxon>Embryophyta</taxon>
        <taxon>Tracheophyta</taxon>
        <taxon>Spermatophyta</taxon>
        <taxon>Magnoliopsida</taxon>
        <taxon>eudicotyledons</taxon>
        <taxon>Gunneridae</taxon>
        <taxon>Pentapetalae</taxon>
        <taxon>rosids</taxon>
        <taxon>malvids</taxon>
        <taxon>Malvales</taxon>
        <taxon>Malvaceae</taxon>
        <taxon>Malvoideae</taxon>
        <taxon>Hibiscus</taxon>
    </lineage>
</organism>
<feature type="region of interest" description="Disordered" evidence="1">
    <location>
        <begin position="134"/>
        <end position="154"/>
    </location>
</feature>
<feature type="region of interest" description="Disordered" evidence="1">
    <location>
        <begin position="166"/>
        <end position="197"/>
    </location>
</feature>
<proteinExistence type="predicted"/>
<evidence type="ECO:0000256" key="1">
    <source>
        <dbReference type="SAM" id="MobiDB-lite"/>
    </source>
</evidence>
<protein>
    <submittedName>
        <fullName evidence="2">Uncharacterized protein</fullName>
    </submittedName>
</protein>
<sequence>MDGKDITIDELGSDIEYLEAAGELLMVAIEGLNSNVDGVEPVGVGELGLTDVEGIQLISVGGLDASDNAGFGSSGGVLCEVYDGEHDVNLNIDQENDEDCFLYDVGLTSDVDYEVDNIRMTLISKKKKRGKRIVGATSDNSGDEQCEENMDVSGDVVEEDVLIEGDGKLEDHESEYLDSSDPGEYGDGDKSDQEICGTFSRIKTIGPRYDP</sequence>
<name>A0ABR2CXE7_9ROSI</name>
<reference evidence="2 3" key="1">
    <citation type="journal article" date="2024" name="G3 (Bethesda)">
        <title>Genome assembly of Hibiscus sabdariffa L. provides insights into metabolisms of medicinal natural products.</title>
        <authorList>
            <person name="Kim T."/>
        </authorList>
    </citation>
    <scope>NUCLEOTIDE SEQUENCE [LARGE SCALE GENOMIC DNA]</scope>
    <source>
        <strain evidence="2">TK-2024</strain>
        <tissue evidence="2">Old leaves</tissue>
    </source>
</reference>
<dbReference type="Proteomes" id="UP001472677">
    <property type="component" value="Unassembled WGS sequence"/>
</dbReference>
<gene>
    <name evidence="2" type="ORF">V6N12_029885</name>
</gene>
<feature type="compositionally biased region" description="Basic and acidic residues" evidence="1">
    <location>
        <begin position="166"/>
        <end position="175"/>
    </location>
</feature>
<keyword evidence="3" id="KW-1185">Reference proteome</keyword>
<evidence type="ECO:0000313" key="2">
    <source>
        <dbReference type="EMBL" id="KAK8525037.1"/>
    </source>
</evidence>
<feature type="compositionally biased region" description="Acidic residues" evidence="1">
    <location>
        <begin position="141"/>
        <end position="154"/>
    </location>
</feature>